<dbReference type="AlphaFoldDB" id="A0A2G2WHB6"/>
<dbReference type="EMBL" id="MLFT02000006">
    <property type="protein sequence ID" value="PHT44623.1"/>
    <property type="molecule type" value="Genomic_DNA"/>
</dbReference>
<dbReference type="OrthoDB" id="1310753at2759"/>
<proteinExistence type="predicted"/>
<keyword evidence="2" id="KW-1185">Reference proteome</keyword>
<dbReference type="Proteomes" id="UP000224567">
    <property type="component" value="Unassembled WGS sequence"/>
</dbReference>
<comment type="caution">
    <text evidence="1">The sequence shown here is derived from an EMBL/GenBank/DDBJ whole genome shotgun (WGS) entry which is preliminary data.</text>
</comment>
<name>A0A2G2WHB6_CAPBA</name>
<organism evidence="1 2">
    <name type="scientific">Capsicum baccatum</name>
    <name type="common">Peruvian pepper</name>
    <dbReference type="NCBI Taxonomy" id="33114"/>
    <lineage>
        <taxon>Eukaryota</taxon>
        <taxon>Viridiplantae</taxon>
        <taxon>Streptophyta</taxon>
        <taxon>Embryophyta</taxon>
        <taxon>Tracheophyta</taxon>
        <taxon>Spermatophyta</taxon>
        <taxon>Magnoliopsida</taxon>
        <taxon>eudicotyledons</taxon>
        <taxon>Gunneridae</taxon>
        <taxon>Pentapetalae</taxon>
        <taxon>asterids</taxon>
        <taxon>lamiids</taxon>
        <taxon>Solanales</taxon>
        <taxon>Solanaceae</taxon>
        <taxon>Solanoideae</taxon>
        <taxon>Capsiceae</taxon>
        <taxon>Capsicum</taxon>
    </lineage>
</organism>
<evidence type="ECO:0000313" key="1">
    <source>
        <dbReference type="EMBL" id="PHT44623.1"/>
    </source>
</evidence>
<reference evidence="2" key="2">
    <citation type="journal article" date="2017" name="J. Anim. Genet.">
        <title>Multiple reference genome sequences of hot pepper reveal the massive evolution of plant disease resistance genes by retroduplication.</title>
        <authorList>
            <person name="Kim S."/>
            <person name="Park J."/>
            <person name="Yeom S.-I."/>
            <person name="Kim Y.-M."/>
            <person name="Seo E."/>
            <person name="Kim K.-T."/>
            <person name="Kim M.-S."/>
            <person name="Lee J.M."/>
            <person name="Cheong K."/>
            <person name="Shin H.-S."/>
            <person name="Kim S.-B."/>
            <person name="Han K."/>
            <person name="Lee J."/>
            <person name="Park M."/>
            <person name="Lee H.-A."/>
            <person name="Lee H.-Y."/>
            <person name="Lee Y."/>
            <person name="Oh S."/>
            <person name="Lee J.H."/>
            <person name="Choi E."/>
            <person name="Choi E."/>
            <person name="Lee S.E."/>
            <person name="Jeon J."/>
            <person name="Kim H."/>
            <person name="Choi G."/>
            <person name="Song H."/>
            <person name="Lee J."/>
            <person name="Lee S.-C."/>
            <person name="Kwon J.-K."/>
            <person name="Lee H.-Y."/>
            <person name="Koo N."/>
            <person name="Hong Y."/>
            <person name="Kim R.W."/>
            <person name="Kang W.-H."/>
            <person name="Huh J.H."/>
            <person name="Kang B.-C."/>
            <person name="Yang T.-J."/>
            <person name="Lee Y.-H."/>
            <person name="Bennetzen J.L."/>
            <person name="Choi D."/>
        </authorList>
    </citation>
    <scope>NUCLEOTIDE SEQUENCE [LARGE SCALE GENOMIC DNA]</scope>
    <source>
        <strain evidence="2">cv. PBC81</strain>
    </source>
</reference>
<gene>
    <name evidence="1" type="ORF">CQW23_13781</name>
</gene>
<reference evidence="1 2" key="1">
    <citation type="journal article" date="2017" name="Genome Biol.">
        <title>New reference genome sequences of hot pepper reveal the massive evolution of plant disease-resistance genes by retroduplication.</title>
        <authorList>
            <person name="Kim S."/>
            <person name="Park J."/>
            <person name="Yeom S.I."/>
            <person name="Kim Y.M."/>
            <person name="Seo E."/>
            <person name="Kim K.T."/>
            <person name="Kim M.S."/>
            <person name="Lee J.M."/>
            <person name="Cheong K."/>
            <person name="Shin H.S."/>
            <person name="Kim S.B."/>
            <person name="Han K."/>
            <person name="Lee J."/>
            <person name="Park M."/>
            <person name="Lee H.A."/>
            <person name="Lee H.Y."/>
            <person name="Lee Y."/>
            <person name="Oh S."/>
            <person name="Lee J.H."/>
            <person name="Choi E."/>
            <person name="Choi E."/>
            <person name="Lee S.E."/>
            <person name="Jeon J."/>
            <person name="Kim H."/>
            <person name="Choi G."/>
            <person name="Song H."/>
            <person name="Lee J."/>
            <person name="Lee S.C."/>
            <person name="Kwon J.K."/>
            <person name="Lee H.Y."/>
            <person name="Koo N."/>
            <person name="Hong Y."/>
            <person name="Kim R.W."/>
            <person name="Kang W.H."/>
            <person name="Huh J.H."/>
            <person name="Kang B.C."/>
            <person name="Yang T.J."/>
            <person name="Lee Y.H."/>
            <person name="Bennetzen J.L."/>
            <person name="Choi D."/>
        </authorList>
    </citation>
    <scope>NUCLEOTIDE SEQUENCE [LARGE SCALE GENOMIC DNA]</scope>
    <source>
        <strain evidence="2">cv. PBC81</strain>
    </source>
</reference>
<evidence type="ECO:0000313" key="2">
    <source>
        <dbReference type="Proteomes" id="UP000224567"/>
    </source>
</evidence>
<protein>
    <submittedName>
        <fullName evidence="1">Uncharacterized protein</fullName>
    </submittedName>
</protein>
<accession>A0A2G2WHB6</accession>
<sequence length="144" mass="16708">MENEEERKNNFMVSYSALCKDVVNVLGFMERLKNEEGQNAVDIANKIEELKLVLTFICTYVPLSHCDLDEFEDSMSEARQEVENQLQPILDDVDNNVRCKYNMDHVLPSLMDNIDECISLSHRSTSSAMMTDEQLNFFLQNLHH</sequence>